<gene>
    <name evidence="2" type="ORF">NEMBOFW57_003700</name>
</gene>
<dbReference type="AlphaFoldDB" id="A0AAD4F615"/>
<proteinExistence type="predicted"/>
<feature type="compositionally biased region" description="Polar residues" evidence="1">
    <location>
        <begin position="39"/>
        <end position="51"/>
    </location>
</feature>
<sequence>MGDGNNKAQEERPSSASPGTHWDTSHHTPYSLDDRARSLYSTQIYAGQVNPQQQQQQVQQQRRGMHSGNVTPGPATGAETGVLISAQMFGAEVKGNPTESEADVAADRSDLDPLPVELHHTIRLGPGDSGPNPTESEADVMADRGGSGMDPLWGVKRK</sequence>
<keyword evidence="3" id="KW-1185">Reference proteome</keyword>
<protein>
    <submittedName>
        <fullName evidence="2">Uncharacterized protein</fullName>
    </submittedName>
</protein>
<evidence type="ECO:0000313" key="2">
    <source>
        <dbReference type="EMBL" id="KAG7293646.1"/>
    </source>
</evidence>
<accession>A0AAD4F615</accession>
<feature type="region of interest" description="Disordered" evidence="1">
    <location>
        <begin position="1"/>
        <end position="158"/>
    </location>
</feature>
<name>A0AAD4F615_9PEZI</name>
<comment type="caution">
    <text evidence="2">The sequence shown here is derived from an EMBL/GenBank/DDBJ whole genome shotgun (WGS) entry which is preliminary data.</text>
</comment>
<evidence type="ECO:0000313" key="3">
    <source>
        <dbReference type="Proteomes" id="UP001197093"/>
    </source>
</evidence>
<dbReference type="Proteomes" id="UP001197093">
    <property type="component" value="Unassembled WGS sequence"/>
</dbReference>
<dbReference type="EMBL" id="JAHCVI010000001">
    <property type="protein sequence ID" value="KAG7293646.1"/>
    <property type="molecule type" value="Genomic_DNA"/>
</dbReference>
<organism evidence="2 3">
    <name type="scientific">Staphylotrichum longicolle</name>
    <dbReference type="NCBI Taxonomy" id="669026"/>
    <lineage>
        <taxon>Eukaryota</taxon>
        <taxon>Fungi</taxon>
        <taxon>Dikarya</taxon>
        <taxon>Ascomycota</taxon>
        <taxon>Pezizomycotina</taxon>
        <taxon>Sordariomycetes</taxon>
        <taxon>Sordariomycetidae</taxon>
        <taxon>Sordariales</taxon>
        <taxon>Chaetomiaceae</taxon>
        <taxon>Staphylotrichum</taxon>
    </lineage>
</organism>
<reference evidence="2" key="1">
    <citation type="submission" date="2023-02" db="EMBL/GenBank/DDBJ databases">
        <authorList>
            <person name="Palmer J.M."/>
        </authorList>
    </citation>
    <scope>NUCLEOTIDE SEQUENCE</scope>
    <source>
        <strain evidence="2">FW57</strain>
    </source>
</reference>
<feature type="compositionally biased region" description="Low complexity" evidence="1">
    <location>
        <begin position="52"/>
        <end position="61"/>
    </location>
</feature>
<evidence type="ECO:0000256" key="1">
    <source>
        <dbReference type="SAM" id="MobiDB-lite"/>
    </source>
</evidence>